<evidence type="ECO:0000313" key="2">
    <source>
        <dbReference type="EMBL" id="KAF9491704.1"/>
    </source>
</evidence>
<proteinExistence type="predicted"/>
<reference evidence="2" key="1">
    <citation type="submission" date="2020-11" db="EMBL/GenBank/DDBJ databases">
        <authorList>
            <consortium name="DOE Joint Genome Institute"/>
            <person name="Ahrendt S."/>
            <person name="Riley R."/>
            <person name="Andreopoulos W."/>
            <person name="Labutti K."/>
            <person name="Pangilinan J."/>
            <person name="Ruiz-Duenas F.J."/>
            <person name="Barrasa J.M."/>
            <person name="Sanchez-Garcia M."/>
            <person name="Camarero S."/>
            <person name="Miyauchi S."/>
            <person name="Serrano A."/>
            <person name="Linde D."/>
            <person name="Babiker R."/>
            <person name="Drula E."/>
            <person name="Ayuso-Fernandez I."/>
            <person name="Pacheco R."/>
            <person name="Padilla G."/>
            <person name="Ferreira P."/>
            <person name="Barriuso J."/>
            <person name="Kellner H."/>
            <person name="Castanera R."/>
            <person name="Alfaro M."/>
            <person name="Ramirez L."/>
            <person name="Pisabarro A.G."/>
            <person name="Kuo A."/>
            <person name="Tritt A."/>
            <person name="Lipzen A."/>
            <person name="He G."/>
            <person name="Yan M."/>
            <person name="Ng V."/>
            <person name="Cullen D."/>
            <person name="Martin F."/>
            <person name="Rosso M.-N."/>
            <person name="Henrissat B."/>
            <person name="Hibbett D."/>
            <person name="Martinez A.T."/>
            <person name="Grigoriev I.V."/>
        </authorList>
    </citation>
    <scope>NUCLEOTIDE SEQUENCE</scope>
    <source>
        <strain evidence="2">ATCC 90797</strain>
    </source>
</reference>
<evidence type="ECO:0000313" key="3">
    <source>
        <dbReference type="Proteomes" id="UP000807025"/>
    </source>
</evidence>
<feature type="signal peptide" evidence="1">
    <location>
        <begin position="1"/>
        <end position="15"/>
    </location>
</feature>
<evidence type="ECO:0008006" key="4">
    <source>
        <dbReference type="Google" id="ProtNLM"/>
    </source>
</evidence>
<comment type="caution">
    <text evidence="2">The sequence shown here is derived from an EMBL/GenBank/DDBJ whole genome shotgun (WGS) entry which is preliminary data.</text>
</comment>
<keyword evidence="3" id="KW-1185">Reference proteome</keyword>
<gene>
    <name evidence="2" type="ORF">BDN71DRAFT_1284498</name>
</gene>
<sequence>MASLSISASLLSSIAQFLFQQITVERFAVEQISKRPTGCTAPLFQWPAKPAYRMRSRSLVFAFPLSLASVGKPTNHRASRARGVCVTFRTRCRYTNTRAFDLCRPVDGTHNAIHQILTIAPSPLADAALRSPTFQRSPC</sequence>
<feature type="chain" id="PRO_5040475896" description="Secreted protein" evidence="1">
    <location>
        <begin position="16"/>
        <end position="139"/>
    </location>
</feature>
<dbReference type="EMBL" id="MU154613">
    <property type="protein sequence ID" value="KAF9491704.1"/>
    <property type="molecule type" value="Genomic_DNA"/>
</dbReference>
<organism evidence="2 3">
    <name type="scientific">Pleurotus eryngii</name>
    <name type="common">Boletus of the steppes</name>
    <dbReference type="NCBI Taxonomy" id="5323"/>
    <lineage>
        <taxon>Eukaryota</taxon>
        <taxon>Fungi</taxon>
        <taxon>Dikarya</taxon>
        <taxon>Basidiomycota</taxon>
        <taxon>Agaricomycotina</taxon>
        <taxon>Agaricomycetes</taxon>
        <taxon>Agaricomycetidae</taxon>
        <taxon>Agaricales</taxon>
        <taxon>Pleurotineae</taxon>
        <taxon>Pleurotaceae</taxon>
        <taxon>Pleurotus</taxon>
    </lineage>
</organism>
<keyword evidence="1" id="KW-0732">Signal</keyword>
<name>A0A9P5ZPR2_PLEER</name>
<accession>A0A9P5ZPR2</accession>
<evidence type="ECO:0000256" key="1">
    <source>
        <dbReference type="SAM" id="SignalP"/>
    </source>
</evidence>
<dbReference type="Proteomes" id="UP000807025">
    <property type="component" value="Unassembled WGS sequence"/>
</dbReference>
<protein>
    <recommendedName>
        <fullName evidence="4">Secreted protein</fullName>
    </recommendedName>
</protein>
<dbReference type="AlphaFoldDB" id="A0A9P5ZPR2"/>